<dbReference type="SUPFAM" id="SSF56796">
    <property type="entry name" value="Dehydroquinate synthase-like"/>
    <property type="match status" value="1"/>
</dbReference>
<dbReference type="CDD" id="cd08187">
    <property type="entry name" value="BDH"/>
    <property type="match status" value="1"/>
</dbReference>
<evidence type="ECO:0000259" key="2">
    <source>
        <dbReference type="Pfam" id="PF00465"/>
    </source>
</evidence>
<sequence length="394" mass="44425">MSKFEIKQGGIMNNFTFYNPVRVHFGKGQVTNLADELKDYNKILVTYGGGSIKKNGVYDDVMKNLKGKEVFELSGITPNPRTDKVYEGIKICKENDIDFILAVGGGSTLDCSKAIAMGAKTDEDFWDYFFEEKNKPTDAIKLGTVITMAGTGSEMDGSCVISNIERKKKYGYGHRLLYPVFSIIDPTYTYSLPKYQLISGTCDMFSHIMEEYFSEPDYENTTDNISESLMKTVIDSIRVALKNPEDYQARSNLMWVSTLAINGLTATGKSSDWLSHKLEHTLSAYFDVTHGMGLAVVHPNYLKFVYKNHLEKFRSFAINVWNIDPEGKPDEKLALESIVALQNFFKEIGAPTTLRELDIPKDKIKEMAENTPAYKTSYSDLSTSDIETIYNNAY</sequence>
<keyword evidence="1 4" id="KW-0560">Oxidoreductase</keyword>
<dbReference type="FunFam" id="3.40.50.1970:FF:000003">
    <property type="entry name" value="Alcohol dehydrogenase, iron-containing"/>
    <property type="match status" value="1"/>
</dbReference>
<dbReference type="AlphaFoldDB" id="D6S7J9"/>
<dbReference type="PANTHER" id="PTHR43633">
    <property type="entry name" value="ALCOHOL DEHYDROGENASE YQHD"/>
    <property type="match status" value="1"/>
</dbReference>
<dbReference type="Pfam" id="PF25137">
    <property type="entry name" value="ADH_Fe_C"/>
    <property type="match status" value="1"/>
</dbReference>
<dbReference type="PANTHER" id="PTHR43633:SF1">
    <property type="entry name" value="ALCOHOL DEHYDROGENASE YQHD"/>
    <property type="match status" value="1"/>
</dbReference>
<dbReference type="GO" id="GO:1990002">
    <property type="term" value="F:methylglyoxal reductase (NADPH) (acetol producing) activity"/>
    <property type="evidence" value="ECO:0007669"/>
    <property type="project" value="TreeGrafter"/>
</dbReference>
<dbReference type="HOGENOM" id="CLU_007207_0_4_9"/>
<dbReference type="InterPro" id="IPR018211">
    <property type="entry name" value="ADH_Fe_CS"/>
</dbReference>
<accession>D6S7J9</accession>
<dbReference type="STRING" id="525282.HMPREF0391_10421"/>
<proteinExistence type="predicted"/>
<protein>
    <submittedName>
        <fullName evidence="4">Alcohol dehydrogenase, iron-dependent</fullName>
        <ecNumber evidence="4">1.1.1.1</ecNumber>
    </submittedName>
</protein>
<reference evidence="4" key="1">
    <citation type="submission" date="2010-05" db="EMBL/GenBank/DDBJ databases">
        <authorList>
            <person name="Muzny D."/>
            <person name="Qin X."/>
            <person name="Buhay C."/>
            <person name="Dugan-Rocha S."/>
            <person name="Ding Y."/>
            <person name="Chen G."/>
            <person name="Hawes A."/>
            <person name="Holder M."/>
            <person name="Jhangiani S."/>
            <person name="Johnson A."/>
            <person name="Khan Z."/>
            <person name="Li Z."/>
            <person name="Liu W."/>
            <person name="Liu X."/>
            <person name="Perez L."/>
            <person name="Shen H."/>
            <person name="Wang Q."/>
            <person name="Watt J."/>
            <person name="Xi L."/>
            <person name="Xin Y."/>
            <person name="Zhou J."/>
            <person name="Deng J."/>
            <person name="Jiang H."/>
            <person name="Liu Y."/>
            <person name="Qu J."/>
            <person name="Song X.-Z."/>
            <person name="Zhang L."/>
            <person name="Villasana D."/>
            <person name="Johnson A."/>
            <person name="Liu J."/>
            <person name="Liyanage D."/>
            <person name="Lorensuhewa L."/>
            <person name="Robinson T."/>
            <person name="Song A."/>
            <person name="Song B.-B."/>
            <person name="Dinh H."/>
            <person name="Thornton R."/>
            <person name="Coyle M."/>
            <person name="Francisco L."/>
            <person name="Jackson L."/>
            <person name="Javaid M."/>
            <person name="Korchina V."/>
            <person name="Kovar C."/>
            <person name="Mata R."/>
            <person name="Mathew T."/>
            <person name="Ngo R."/>
            <person name="Nguyen L."/>
            <person name="Nguyen N."/>
            <person name="Okwuonu G."/>
            <person name="Ongeri F."/>
            <person name="Pham C."/>
            <person name="Simmons D."/>
            <person name="Wilczek-Boney K."/>
            <person name="Hale W."/>
            <person name="Jakkamsetti A."/>
            <person name="Pham P."/>
            <person name="Ruth R."/>
            <person name="San Lucas F."/>
            <person name="Warren J."/>
            <person name="Zhang J."/>
            <person name="Zhao Z."/>
            <person name="Zhou C."/>
            <person name="Zhu D."/>
            <person name="Lee S."/>
            <person name="Bess C."/>
            <person name="Blankenburg K."/>
            <person name="Forbes L."/>
            <person name="Fu Q."/>
            <person name="Gubbala S."/>
            <person name="Hirani K."/>
            <person name="Jayaseelan J.C."/>
            <person name="Lara F."/>
            <person name="Munidasa M."/>
            <person name="Palculict T."/>
            <person name="Patil S."/>
            <person name="Pu L.-L."/>
            <person name="Saada N."/>
            <person name="Tang L."/>
            <person name="Weissenberger G."/>
            <person name="Zhu Y."/>
            <person name="Hemphill L."/>
            <person name="Shang Y."/>
            <person name="Youmans B."/>
            <person name="Ayvaz T."/>
            <person name="Ross M."/>
            <person name="Santibanez J."/>
            <person name="Aqrawi P."/>
            <person name="Gross S."/>
            <person name="Joshi V."/>
            <person name="Fowler G."/>
            <person name="Nazareth L."/>
            <person name="Reid J."/>
            <person name="Worley K."/>
            <person name="Petrosino J."/>
            <person name="Highlander S."/>
            <person name="Gibbs R."/>
        </authorList>
    </citation>
    <scope>NUCLEOTIDE SEQUENCE [LARGE SCALE GENOMIC DNA]</scope>
    <source>
        <strain evidence="4">ATCC 53516</strain>
    </source>
</reference>
<dbReference type="eggNOG" id="COG1979">
    <property type="taxonomic scope" value="Bacteria"/>
</dbReference>
<dbReference type="InterPro" id="IPR001670">
    <property type="entry name" value="ADH_Fe/GldA"/>
</dbReference>
<dbReference type="Gene3D" id="1.20.1090.10">
    <property type="entry name" value="Dehydroquinate synthase-like - alpha domain"/>
    <property type="match status" value="1"/>
</dbReference>
<evidence type="ECO:0000259" key="3">
    <source>
        <dbReference type="Pfam" id="PF25137"/>
    </source>
</evidence>
<evidence type="ECO:0000256" key="1">
    <source>
        <dbReference type="ARBA" id="ARBA00023002"/>
    </source>
</evidence>
<dbReference type="EMBL" id="ACHM02000001">
    <property type="protein sequence ID" value="EFH94053.1"/>
    <property type="molecule type" value="Genomic_DNA"/>
</dbReference>
<gene>
    <name evidence="4" type="ORF">HMPREF0391_10421</name>
</gene>
<dbReference type="PROSITE" id="PS00060">
    <property type="entry name" value="ADH_IRON_2"/>
    <property type="match status" value="1"/>
</dbReference>
<dbReference type="PROSITE" id="PS00913">
    <property type="entry name" value="ADH_IRON_1"/>
    <property type="match status" value="1"/>
</dbReference>
<feature type="domain" description="Alcohol dehydrogenase iron-type/glycerol dehydrogenase GldA" evidence="2">
    <location>
        <begin position="20"/>
        <end position="186"/>
    </location>
</feature>
<dbReference type="GO" id="GO:0046872">
    <property type="term" value="F:metal ion binding"/>
    <property type="evidence" value="ECO:0007669"/>
    <property type="project" value="InterPro"/>
</dbReference>
<name>D6S7J9_FINMA</name>
<dbReference type="InterPro" id="IPR056798">
    <property type="entry name" value="ADH_Fe_C"/>
</dbReference>
<dbReference type="InterPro" id="IPR044731">
    <property type="entry name" value="BDH-like"/>
</dbReference>
<dbReference type="GO" id="GO:0008106">
    <property type="term" value="F:alcohol dehydrogenase (NADP+) activity"/>
    <property type="evidence" value="ECO:0007669"/>
    <property type="project" value="TreeGrafter"/>
</dbReference>
<dbReference type="EC" id="1.1.1.1" evidence="4"/>
<dbReference type="Pfam" id="PF00465">
    <property type="entry name" value="Fe-ADH"/>
    <property type="match status" value="1"/>
</dbReference>
<feature type="domain" description="Fe-containing alcohol dehydrogenase-like C-terminal" evidence="3">
    <location>
        <begin position="198"/>
        <end position="394"/>
    </location>
</feature>
<dbReference type="GO" id="GO:0005829">
    <property type="term" value="C:cytosol"/>
    <property type="evidence" value="ECO:0007669"/>
    <property type="project" value="TreeGrafter"/>
</dbReference>
<organism evidence="4">
    <name type="scientific">Finegoldia magna ATCC 53516</name>
    <dbReference type="NCBI Taxonomy" id="525282"/>
    <lineage>
        <taxon>Bacteria</taxon>
        <taxon>Bacillati</taxon>
        <taxon>Bacillota</taxon>
        <taxon>Tissierellia</taxon>
        <taxon>Tissierellales</taxon>
        <taxon>Peptoniphilaceae</taxon>
        <taxon>Finegoldia</taxon>
    </lineage>
</organism>
<dbReference type="Proteomes" id="UP000004063">
    <property type="component" value="Chromosome"/>
</dbReference>
<evidence type="ECO:0000313" key="4">
    <source>
        <dbReference type="EMBL" id="EFH94053.1"/>
    </source>
</evidence>
<comment type="caution">
    <text evidence="4">The sequence shown here is derived from an EMBL/GenBank/DDBJ whole genome shotgun (WGS) entry which is preliminary data.</text>
</comment>
<dbReference type="Gene3D" id="3.40.50.1970">
    <property type="match status" value="1"/>
</dbReference>
<dbReference type="GO" id="GO:1990362">
    <property type="term" value="F:butanol dehydrogenase (NAD+) activity"/>
    <property type="evidence" value="ECO:0007669"/>
    <property type="project" value="InterPro"/>
</dbReference>